<evidence type="ECO:0000256" key="1">
    <source>
        <dbReference type="ARBA" id="ARBA00004141"/>
    </source>
</evidence>
<keyword evidence="3 7" id="KW-0812">Transmembrane</keyword>
<dbReference type="GO" id="GO:0022857">
    <property type="term" value="F:transmembrane transporter activity"/>
    <property type="evidence" value="ECO:0007669"/>
    <property type="project" value="InterPro"/>
</dbReference>
<dbReference type="EMBL" id="JAVRRT010000009">
    <property type="protein sequence ID" value="KAK5169187.1"/>
    <property type="molecule type" value="Genomic_DNA"/>
</dbReference>
<sequence length="572" mass="61388">MASEKEQQVTNIESGHNSSTEGHDRPGVDRPPQDDVRVTPKTWVVVAILSFGYGLSFIPVPVMAAVGADIATDLGDATASNWFVAAWIISITVAFMLAGANTDVLGRRWFLIAGQFICTVGHIIVSTAQSNAQVITGMTISGLGAALCQMAAFALPELLPNKWRHIGVVLADLAVYLCIIVIPVTARYGYYAGSWRANFYAAAILQGISAAGLWFFYYPPAHPLGIPFGQAIRHLDYLGMFLFMAGSLPVLVGIVYTATLPATDPRVVATLVVGFVFLVIFALWETFGNAKHPLTPPIVFTRSRGRDFTAPAIALAIINMFYYSSSIIWPTMISSFYTAGGQPWQRAAYLSLPQGLAITVGAMGLSFFGSKIRHWQWQQTTAVTVMVLFGSLLALATPDNFSLMCGMLVISMLGYGWAIYLTIAYTQMGVPQEQLGISGGLSGCVRFAGGSIGQAIYLTVFQNDVAQKTPVYVTRAALEAGVPQGQIATLLGELTDVEALTADFGANVAGAVGYAQQLAVAHGIKLIALTSLGFGIIGIIACLCCKDVDEKMNETIEVFLENDEFADRNKFH</sequence>
<dbReference type="PANTHER" id="PTHR23501:SF195">
    <property type="entry name" value="PEP5"/>
    <property type="match status" value="1"/>
</dbReference>
<evidence type="ECO:0000313" key="9">
    <source>
        <dbReference type="EMBL" id="KAK5169187.1"/>
    </source>
</evidence>
<feature type="transmembrane region" description="Helical" evidence="7">
    <location>
        <begin position="198"/>
        <end position="217"/>
    </location>
</feature>
<dbReference type="RefSeq" id="XP_064658653.1">
    <property type="nucleotide sequence ID" value="XM_064803738.1"/>
</dbReference>
<dbReference type="Pfam" id="PF06609">
    <property type="entry name" value="TRI12"/>
    <property type="match status" value="1"/>
</dbReference>
<gene>
    <name evidence="9" type="ORF">LTR77_006496</name>
</gene>
<dbReference type="PANTHER" id="PTHR23501">
    <property type="entry name" value="MAJOR FACILITATOR SUPERFAMILY"/>
    <property type="match status" value="1"/>
</dbReference>
<dbReference type="Proteomes" id="UP001337655">
    <property type="component" value="Unassembled WGS sequence"/>
</dbReference>
<feature type="transmembrane region" description="Helical" evidence="7">
    <location>
        <begin position="43"/>
        <end position="67"/>
    </location>
</feature>
<feature type="transmembrane region" description="Helical" evidence="7">
    <location>
        <begin position="109"/>
        <end position="128"/>
    </location>
</feature>
<feature type="transmembrane region" description="Helical" evidence="7">
    <location>
        <begin position="237"/>
        <end position="256"/>
    </location>
</feature>
<dbReference type="InterPro" id="IPR020846">
    <property type="entry name" value="MFS_dom"/>
</dbReference>
<feature type="transmembrane region" description="Helical" evidence="7">
    <location>
        <begin position="79"/>
        <end position="97"/>
    </location>
</feature>
<evidence type="ECO:0000256" key="4">
    <source>
        <dbReference type="ARBA" id="ARBA00022989"/>
    </source>
</evidence>
<dbReference type="GO" id="GO:0005886">
    <property type="term" value="C:plasma membrane"/>
    <property type="evidence" value="ECO:0007669"/>
    <property type="project" value="TreeGrafter"/>
</dbReference>
<evidence type="ECO:0000256" key="7">
    <source>
        <dbReference type="SAM" id="Phobius"/>
    </source>
</evidence>
<evidence type="ECO:0000256" key="2">
    <source>
        <dbReference type="ARBA" id="ARBA00022448"/>
    </source>
</evidence>
<evidence type="ECO:0000259" key="8">
    <source>
        <dbReference type="PROSITE" id="PS50850"/>
    </source>
</evidence>
<feature type="transmembrane region" description="Helical" evidence="7">
    <location>
        <begin position="268"/>
        <end position="287"/>
    </location>
</feature>
<feature type="compositionally biased region" description="Polar residues" evidence="6">
    <location>
        <begin position="8"/>
        <end position="20"/>
    </location>
</feature>
<feature type="transmembrane region" description="Helical" evidence="7">
    <location>
        <begin position="167"/>
        <end position="186"/>
    </location>
</feature>
<comment type="caution">
    <text evidence="9">The sequence shown here is derived from an EMBL/GenBank/DDBJ whole genome shotgun (WGS) entry which is preliminary data.</text>
</comment>
<organism evidence="9 10">
    <name type="scientific">Saxophila tyrrhenica</name>
    <dbReference type="NCBI Taxonomy" id="1690608"/>
    <lineage>
        <taxon>Eukaryota</taxon>
        <taxon>Fungi</taxon>
        <taxon>Dikarya</taxon>
        <taxon>Ascomycota</taxon>
        <taxon>Pezizomycotina</taxon>
        <taxon>Dothideomycetes</taxon>
        <taxon>Dothideomycetidae</taxon>
        <taxon>Mycosphaerellales</taxon>
        <taxon>Extremaceae</taxon>
        <taxon>Saxophila</taxon>
    </lineage>
</organism>
<keyword evidence="4 7" id="KW-1133">Transmembrane helix</keyword>
<evidence type="ECO:0000256" key="5">
    <source>
        <dbReference type="ARBA" id="ARBA00023136"/>
    </source>
</evidence>
<feature type="transmembrane region" description="Helical" evidence="7">
    <location>
        <begin position="308"/>
        <end position="329"/>
    </location>
</feature>
<dbReference type="InterPro" id="IPR010573">
    <property type="entry name" value="MFS_Str1/Tri12-like"/>
</dbReference>
<feature type="compositionally biased region" description="Basic and acidic residues" evidence="6">
    <location>
        <begin position="21"/>
        <end position="35"/>
    </location>
</feature>
<dbReference type="AlphaFoldDB" id="A0AAV9PC14"/>
<dbReference type="GeneID" id="89927836"/>
<evidence type="ECO:0000313" key="10">
    <source>
        <dbReference type="Proteomes" id="UP001337655"/>
    </source>
</evidence>
<protein>
    <recommendedName>
        <fullName evidence="8">Major facilitator superfamily (MFS) profile domain-containing protein</fullName>
    </recommendedName>
</protein>
<comment type="subcellular location">
    <subcellularLocation>
        <location evidence="1">Membrane</location>
        <topology evidence="1">Multi-pass membrane protein</topology>
    </subcellularLocation>
</comment>
<accession>A0AAV9PC14</accession>
<feature type="domain" description="Major facilitator superfamily (MFS) profile" evidence="8">
    <location>
        <begin position="45"/>
        <end position="510"/>
    </location>
</feature>
<dbReference type="Gene3D" id="1.20.1250.20">
    <property type="entry name" value="MFS general substrate transporter like domains"/>
    <property type="match status" value="2"/>
</dbReference>
<keyword evidence="5 7" id="KW-0472">Membrane</keyword>
<dbReference type="InterPro" id="IPR036259">
    <property type="entry name" value="MFS_trans_sf"/>
</dbReference>
<feature type="region of interest" description="Disordered" evidence="6">
    <location>
        <begin position="1"/>
        <end position="35"/>
    </location>
</feature>
<reference evidence="9 10" key="1">
    <citation type="submission" date="2023-08" db="EMBL/GenBank/DDBJ databases">
        <title>Black Yeasts Isolated from many extreme environments.</title>
        <authorList>
            <person name="Coleine C."/>
            <person name="Stajich J.E."/>
            <person name="Selbmann L."/>
        </authorList>
    </citation>
    <scope>NUCLEOTIDE SEQUENCE [LARGE SCALE GENOMIC DNA]</scope>
    <source>
        <strain evidence="9 10">CCFEE 5935</strain>
    </source>
</reference>
<proteinExistence type="predicted"/>
<keyword evidence="10" id="KW-1185">Reference proteome</keyword>
<keyword evidence="2" id="KW-0813">Transport</keyword>
<dbReference type="PROSITE" id="PS50850">
    <property type="entry name" value="MFS"/>
    <property type="match status" value="1"/>
</dbReference>
<dbReference type="SUPFAM" id="SSF103473">
    <property type="entry name" value="MFS general substrate transporter"/>
    <property type="match status" value="1"/>
</dbReference>
<evidence type="ECO:0000256" key="6">
    <source>
        <dbReference type="SAM" id="MobiDB-lite"/>
    </source>
</evidence>
<name>A0AAV9PC14_9PEZI</name>
<feature type="transmembrane region" description="Helical" evidence="7">
    <location>
        <begin position="375"/>
        <end position="395"/>
    </location>
</feature>
<feature type="transmembrane region" description="Helical" evidence="7">
    <location>
        <begin position="349"/>
        <end position="368"/>
    </location>
</feature>
<feature type="transmembrane region" description="Helical" evidence="7">
    <location>
        <begin position="134"/>
        <end position="155"/>
    </location>
</feature>
<feature type="transmembrane region" description="Helical" evidence="7">
    <location>
        <begin position="401"/>
        <end position="423"/>
    </location>
</feature>
<evidence type="ECO:0000256" key="3">
    <source>
        <dbReference type="ARBA" id="ARBA00022692"/>
    </source>
</evidence>